<keyword evidence="2" id="KW-0472">Membrane</keyword>
<proteinExistence type="predicted"/>
<reference evidence="3 4" key="1">
    <citation type="submission" date="2020-11" db="EMBL/GenBank/DDBJ databases">
        <title>A novel isolate from a Black sea contaminated sediment with potential to produce alkanes: Plantactinospora alkalitolerans sp. nov.</title>
        <authorList>
            <person name="Carro L."/>
            <person name="Veyisoglu A."/>
            <person name="Guven K."/>
            <person name="Schumann P."/>
            <person name="Klenk H.-P."/>
            <person name="Sahin N."/>
        </authorList>
    </citation>
    <scope>NUCLEOTIDE SEQUENCE [LARGE SCALE GENOMIC DNA]</scope>
    <source>
        <strain evidence="3 4">S1510</strain>
    </source>
</reference>
<sequence length="164" mass="18088">MDLPILADATDISPRRSPPVPETPATFAPAAPVFPPGRYGHRRAPRRRRPWVATLLVVALLAVLGAVSYRLYRQYGDPNYDAQVITYTEITESQLVLDFRVTVPAGGSAICVVRARSRDGVEVGREELRVTAEPGQRHLTVRHRLATTGRPILGEVVRCRPASE</sequence>
<accession>A0ABS0GRT1</accession>
<dbReference type="InterPro" id="IPR025443">
    <property type="entry name" value="DUF4307"/>
</dbReference>
<feature type="region of interest" description="Disordered" evidence="1">
    <location>
        <begin position="1"/>
        <end position="31"/>
    </location>
</feature>
<comment type="caution">
    <text evidence="3">The sequence shown here is derived from an EMBL/GenBank/DDBJ whole genome shotgun (WGS) entry which is preliminary data.</text>
</comment>
<feature type="transmembrane region" description="Helical" evidence="2">
    <location>
        <begin position="51"/>
        <end position="72"/>
    </location>
</feature>
<dbReference type="Pfam" id="PF14155">
    <property type="entry name" value="DUF4307"/>
    <property type="match status" value="1"/>
</dbReference>
<evidence type="ECO:0000256" key="1">
    <source>
        <dbReference type="SAM" id="MobiDB-lite"/>
    </source>
</evidence>
<keyword evidence="2" id="KW-0812">Transmembrane</keyword>
<organism evidence="3 4">
    <name type="scientific">Plantactinospora alkalitolerans</name>
    <dbReference type="NCBI Taxonomy" id="2789879"/>
    <lineage>
        <taxon>Bacteria</taxon>
        <taxon>Bacillati</taxon>
        <taxon>Actinomycetota</taxon>
        <taxon>Actinomycetes</taxon>
        <taxon>Micromonosporales</taxon>
        <taxon>Micromonosporaceae</taxon>
        <taxon>Plantactinospora</taxon>
    </lineage>
</organism>
<keyword evidence="2" id="KW-1133">Transmembrane helix</keyword>
<gene>
    <name evidence="3" type="ORF">I0C86_07765</name>
</gene>
<protein>
    <submittedName>
        <fullName evidence="3">DUF4307 domain-containing protein</fullName>
    </submittedName>
</protein>
<dbReference type="Proteomes" id="UP000638560">
    <property type="component" value="Unassembled WGS sequence"/>
</dbReference>
<keyword evidence="4" id="KW-1185">Reference proteome</keyword>
<evidence type="ECO:0000313" key="3">
    <source>
        <dbReference type="EMBL" id="MBF9128880.1"/>
    </source>
</evidence>
<evidence type="ECO:0000313" key="4">
    <source>
        <dbReference type="Proteomes" id="UP000638560"/>
    </source>
</evidence>
<dbReference type="EMBL" id="JADPUN010000094">
    <property type="protein sequence ID" value="MBF9128880.1"/>
    <property type="molecule type" value="Genomic_DNA"/>
</dbReference>
<name>A0ABS0GRT1_9ACTN</name>
<evidence type="ECO:0000256" key="2">
    <source>
        <dbReference type="SAM" id="Phobius"/>
    </source>
</evidence>